<feature type="transmembrane region" description="Helical" evidence="10">
    <location>
        <begin position="135"/>
        <end position="154"/>
    </location>
</feature>
<dbReference type="NCBIfam" id="TIGR00905">
    <property type="entry name" value="2A0302"/>
    <property type="match status" value="1"/>
</dbReference>
<proteinExistence type="inferred from homology"/>
<evidence type="ECO:0000256" key="1">
    <source>
        <dbReference type="ARBA" id="ARBA00004651"/>
    </source>
</evidence>
<evidence type="ECO:0000313" key="11">
    <source>
        <dbReference type="EMBL" id="MBK0396617.1"/>
    </source>
</evidence>
<dbReference type="PIRSF" id="PIRSF006060">
    <property type="entry name" value="AA_transporter"/>
    <property type="match status" value="1"/>
</dbReference>
<keyword evidence="8 10" id="KW-0472">Membrane</keyword>
<accession>A0ABS1BTK9</accession>
<evidence type="ECO:0000256" key="7">
    <source>
        <dbReference type="ARBA" id="ARBA00022989"/>
    </source>
</evidence>
<keyword evidence="5 10" id="KW-0812">Transmembrane</keyword>
<name>A0ABS1BTK9_9NEIS</name>
<keyword evidence="12" id="KW-1185">Reference proteome</keyword>
<keyword evidence="3" id="KW-0813">Transport</keyword>
<evidence type="ECO:0000256" key="10">
    <source>
        <dbReference type="SAM" id="Phobius"/>
    </source>
</evidence>
<feature type="transmembrane region" description="Helical" evidence="10">
    <location>
        <begin position="161"/>
        <end position="186"/>
    </location>
</feature>
<feature type="transmembrane region" description="Helical" evidence="10">
    <location>
        <begin position="462"/>
        <end position="483"/>
    </location>
</feature>
<protein>
    <recommendedName>
        <fullName evidence="9">Arginine-ornithine antiporter</fullName>
    </recommendedName>
</protein>
<dbReference type="PANTHER" id="PTHR42770">
    <property type="entry name" value="AMINO ACID TRANSPORTER-RELATED"/>
    <property type="match status" value="1"/>
</dbReference>
<feature type="transmembrane region" description="Helical" evidence="10">
    <location>
        <begin position="7"/>
        <end position="25"/>
    </location>
</feature>
<feature type="transmembrane region" description="Helical" evidence="10">
    <location>
        <begin position="404"/>
        <end position="423"/>
    </location>
</feature>
<evidence type="ECO:0000256" key="4">
    <source>
        <dbReference type="ARBA" id="ARBA00022475"/>
    </source>
</evidence>
<organism evidence="11 12">
    <name type="scientific">Kingella bonacorsii</name>
    <dbReference type="NCBI Taxonomy" id="2796361"/>
    <lineage>
        <taxon>Bacteria</taxon>
        <taxon>Pseudomonadati</taxon>
        <taxon>Pseudomonadota</taxon>
        <taxon>Betaproteobacteria</taxon>
        <taxon>Neisseriales</taxon>
        <taxon>Neisseriaceae</taxon>
        <taxon>Kingella</taxon>
    </lineage>
</organism>
<evidence type="ECO:0000313" key="12">
    <source>
        <dbReference type="Proteomes" id="UP000614058"/>
    </source>
</evidence>
<keyword evidence="4" id="KW-1003">Cell membrane</keyword>
<comment type="similarity">
    <text evidence="2">Belongs to the amino acid-polyamine-organocation (APC) superfamily. Basic amino acid/polyamine antiporter (APA) (TC 2.A.3.2) family.</text>
</comment>
<sequence>MADHKLKLGSLTALVIGSMIGGGIFSLPKDMASGAEVGAILIGWAITAVGMLALAFVFQTLANRKPDLDNGVYTYAKAGFGNYLGFSSAWGYWISAWVGNVAYLMLLMNTLGYFFPALKTTITDPVTHEVTSSVSVWGIALASVLLWSMHMLVLRGVKTAAFINTIITIAKVIPLFAFIIILLFSFKLDIFTTDFWGTKSPDLGSVMTQVKSMMLVTVWVFIGIEGASVYSASAEKRTDVGKATILGFLSVLSLLVLVNVLSAGVMKQPELAGLENPSMAHVLAHVVGPWGATFISVGLGVSLLGALLAWTLFAAETLYVASKDGTVPAFFHRENKNAAPINALWATNIGMQIFLILNLFSAGSYQKMVALATSMILIPYLFSAAYAALLTVRKETYDKDPQDLGKDSIIAWIATIYGIWLLYAAGVQYLLLSMLLYAPGTFVYIWARRENKQVVFSAIEKLYVAAVFISAIVAVVGLAQGWLSL</sequence>
<dbReference type="EMBL" id="JAEHNZ010000002">
    <property type="protein sequence ID" value="MBK0396617.1"/>
    <property type="molecule type" value="Genomic_DNA"/>
</dbReference>
<evidence type="ECO:0000256" key="6">
    <source>
        <dbReference type="ARBA" id="ARBA00022970"/>
    </source>
</evidence>
<keyword evidence="7 10" id="KW-1133">Transmembrane helix</keyword>
<feature type="transmembrane region" description="Helical" evidence="10">
    <location>
        <begin position="245"/>
        <end position="266"/>
    </location>
</feature>
<feature type="transmembrane region" description="Helical" evidence="10">
    <location>
        <begin position="37"/>
        <end position="58"/>
    </location>
</feature>
<comment type="caution">
    <text evidence="11">The sequence shown here is derived from an EMBL/GenBank/DDBJ whole genome shotgun (WGS) entry which is preliminary data.</text>
</comment>
<evidence type="ECO:0000256" key="5">
    <source>
        <dbReference type="ARBA" id="ARBA00022692"/>
    </source>
</evidence>
<dbReference type="InterPro" id="IPR022461">
    <property type="entry name" value="Arg/Orn_antiprt_ArcD"/>
</dbReference>
<feature type="transmembrane region" description="Helical" evidence="10">
    <location>
        <begin position="206"/>
        <end position="224"/>
    </location>
</feature>
<dbReference type="InterPro" id="IPR004754">
    <property type="entry name" value="Amino_acid_antiprt"/>
</dbReference>
<keyword evidence="6" id="KW-0029">Amino-acid transport</keyword>
<dbReference type="Pfam" id="PF13520">
    <property type="entry name" value="AA_permease_2"/>
    <property type="match status" value="1"/>
</dbReference>
<feature type="transmembrane region" description="Helical" evidence="10">
    <location>
        <begin position="286"/>
        <end position="313"/>
    </location>
</feature>
<feature type="transmembrane region" description="Helical" evidence="10">
    <location>
        <begin position="90"/>
        <end position="115"/>
    </location>
</feature>
<evidence type="ECO:0000256" key="3">
    <source>
        <dbReference type="ARBA" id="ARBA00022448"/>
    </source>
</evidence>
<gene>
    <name evidence="11" type="primary">arcD</name>
    <name evidence="11" type="ORF">JDW22_08530</name>
</gene>
<dbReference type="PANTHER" id="PTHR42770:SF4">
    <property type="entry name" value="ARGININE_ORNITHINE ANTIPORTER-RELATED"/>
    <property type="match status" value="1"/>
</dbReference>
<dbReference type="NCBIfam" id="TIGR03810">
    <property type="entry name" value="arg_ornith_anti"/>
    <property type="match status" value="1"/>
</dbReference>
<comment type="subcellular location">
    <subcellularLocation>
        <location evidence="1">Cell membrane</location>
        <topology evidence="1">Multi-pass membrane protein</topology>
    </subcellularLocation>
</comment>
<feature type="transmembrane region" description="Helical" evidence="10">
    <location>
        <begin position="368"/>
        <end position="392"/>
    </location>
</feature>
<reference evidence="11 12" key="1">
    <citation type="journal article" date="2021" name="Pathogens">
        <title>Isolation and Characterization of Kingella bonacorsii sp. nov., A Novel Kingella Species Detected in a Stable Periodontitis Subject.</title>
        <authorList>
            <person name="Antezack A."/>
            <person name="Boxberger M."/>
            <person name="Rolland C."/>
            <person name="Monnet-Corti V."/>
            <person name="La Scola B."/>
        </authorList>
    </citation>
    <scope>NUCLEOTIDE SEQUENCE [LARGE SCALE GENOMIC DNA]</scope>
    <source>
        <strain evidence="11 12">Marseille-Q4569</strain>
    </source>
</reference>
<evidence type="ECO:0000256" key="2">
    <source>
        <dbReference type="ARBA" id="ARBA00008220"/>
    </source>
</evidence>
<feature type="transmembrane region" description="Helical" evidence="10">
    <location>
        <begin position="343"/>
        <end position="362"/>
    </location>
</feature>
<dbReference type="Proteomes" id="UP000614058">
    <property type="component" value="Unassembled WGS sequence"/>
</dbReference>
<dbReference type="Gene3D" id="1.20.1740.10">
    <property type="entry name" value="Amino acid/polyamine transporter I"/>
    <property type="match status" value="1"/>
</dbReference>
<evidence type="ECO:0000256" key="8">
    <source>
        <dbReference type="ARBA" id="ARBA00023136"/>
    </source>
</evidence>
<dbReference type="InterPro" id="IPR050367">
    <property type="entry name" value="APC_superfamily"/>
</dbReference>
<dbReference type="InterPro" id="IPR002293">
    <property type="entry name" value="AA/rel_permease1"/>
</dbReference>
<evidence type="ECO:0000256" key="9">
    <source>
        <dbReference type="NCBIfam" id="TIGR03810"/>
    </source>
</evidence>
<dbReference type="RefSeq" id="WP_200522665.1">
    <property type="nucleotide sequence ID" value="NZ_JAEHNZ010000002.1"/>
</dbReference>